<accession>A0ACB9RC24</accession>
<evidence type="ECO:0000313" key="2">
    <source>
        <dbReference type="Proteomes" id="UP001057402"/>
    </source>
</evidence>
<evidence type="ECO:0000313" key="1">
    <source>
        <dbReference type="EMBL" id="KAI4376587.1"/>
    </source>
</evidence>
<sequence>MALTRVVRERILLIVVCVLVSAVVFFRRFELPEFRDGAGAAPGIVVISNVNTVGYPSPTHYFVVGKMVGGNESFDIERKDDVVEFVDSVEKDGPLLVRREELDGEMHILDVSAASSVEVEDDRLKHHHAWLNKSRSSELGKSIDVLEDIGAIPFVAGQYGADMNKLSISHSHRSPVSSHARGLGYTQRVGDVSTVDKISSLKRMSRKRVSIAEINSIFRRAVVSSNIMRPKKHLSPRDRELLAAKVLIENAPIATKAVGLESSVFRNISQFKRSYDLMDKMLKVYIYKEGEKPVFHQPRRRGIYASEGWFMKLMEGSKQFVIRDPRKAHLFYLPFSSQMLRNTSDNQNPRSMKDLERFLGNFIDLIAGKYRFWNRAGGADHFFVACHDWASRITRQPMRNCIRSLCNANLARGFEIGKDTTLPVTYIKSAEDPVRDLGGKPPSERHILAFFAGGMHGYLRPILLHHWGDKSPDMKIFGPMPRDIDSKRMYRGYMKSSKYCICARGYEVHTPRVVEAIFYECVPVIISDNYVPPFFEVLDWETFAVFVSEEDVPNLRDILLGIPEKEYLRMQKSVKAVQQHFKWHKNPVKYDLFHMILHSVWHNRILQLRPR</sequence>
<gene>
    <name evidence="1" type="ORF">MLD38_014333</name>
</gene>
<proteinExistence type="predicted"/>
<reference evidence="2" key="1">
    <citation type="journal article" date="2023" name="Front. Plant Sci.">
        <title>Chromosomal-level genome assembly of Melastoma candidum provides insights into trichome evolution.</title>
        <authorList>
            <person name="Zhong Y."/>
            <person name="Wu W."/>
            <person name="Sun C."/>
            <person name="Zou P."/>
            <person name="Liu Y."/>
            <person name="Dai S."/>
            <person name="Zhou R."/>
        </authorList>
    </citation>
    <scope>NUCLEOTIDE SEQUENCE [LARGE SCALE GENOMIC DNA]</scope>
</reference>
<name>A0ACB9RC24_9MYRT</name>
<dbReference type="Proteomes" id="UP001057402">
    <property type="component" value="Chromosome 4"/>
</dbReference>
<protein>
    <submittedName>
        <fullName evidence="1">Uncharacterized protein</fullName>
    </submittedName>
</protein>
<comment type="caution">
    <text evidence="1">The sequence shown here is derived from an EMBL/GenBank/DDBJ whole genome shotgun (WGS) entry which is preliminary data.</text>
</comment>
<dbReference type="EMBL" id="CM042883">
    <property type="protein sequence ID" value="KAI4376587.1"/>
    <property type="molecule type" value="Genomic_DNA"/>
</dbReference>
<organism evidence="1 2">
    <name type="scientific">Melastoma candidum</name>
    <dbReference type="NCBI Taxonomy" id="119954"/>
    <lineage>
        <taxon>Eukaryota</taxon>
        <taxon>Viridiplantae</taxon>
        <taxon>Streptophyta</taxon>
        <taxon>Embryophyta</taxon>
        <taxon>Tracheophyta</taxon>
        <taxon>Spermatophyta</taxon>
        <taxon>Magnoliopsida</taxon>
        <taxon>eudicotyledons</taxon>
        <taxon>Gunneridae</taxon>
        <taxon>Pentapetalae</taxon>
        <taxon>rosids</taxon>
        <taxon>malvids</taxon>
        <taxon>Myrtales</taxon>
        <taxon>Melastomataceae</taxon>
        <taxon>Melastomatoideae</taxon>
        <taxon>Melastomateae</taxon>
        <taxon>Melastoma</taxon>
    </lineage>
</organism>
<keyword evidence="2" id="KW-1185">Reference proteome</keyword>